<proteinExistence type="predicted"/>
<accession>A0A2J8A9W9</accession>
<gene>
    <name evidence="2" type="ORF">TSOC_004063</name>
</gene>
<reference evidence="2 3" key="1">
    <citation type="journal article" date="2017" name="Mol. Biol. Evol.">
        <title>The 4-celled Tetrabaena socialis nuclear genome reveals the essential components for genetic control of cell number at the origin of multicellularity in the volvocine lineage.</title>
        <authorList>
            <person name="Featherston J."/>
            <person name="Arakaki Y."/>
            <person name="Hanschen E.R."/>
            <person name="Ferris P.J."/>
            <person name="Michod R.E."/>
            <person name="Olson B.J.S.C."/>
            <person name="Nozaki H."/>
            <person name="Durand P.M."/>
        </authorList>
    </citation>
    <scope>NUCLEOTIDE SEQUENCE [LARGE SCALE GENOMIC DNA]</scope>
    <source>
        <strain evidence="2 3">NIES-571</strain>
    </source>
</reference>
<name>A0A2J8A9W9_9CHLO</name>
<dbReference type="InterPro" id="IPR053281">
    <property type="entry name" value="Double_zinc_ribbon"/>
</dbReference>
<evidence type="ECO:0000313" key="2">
    <source>
        <dbReference type="EMBL" id="PNH09324.1"/>
    </source>
</evidence>
<comment type="caution">
    <text evidence="2">The sequence shown here is derived from an EMBL/GenBank/DDBJ whole genome shotgun (WGS) entry which is preliminary data.</text>
</comment>
<evidence type="ECO:0000259" key="1">
    <source>
        <dbReference type="Pfam" id="PF17032"/>
    </source>
</evidence>
<dbReference type="InterPro" id="IPR031493">
    <property type="entry name" value="Zinc_ribbon_15"/>
</dbReference>
<dbReference type="EMBL" id="PGGS01000095">
    <property type="protein sequence ID" value="PNH09324.1"/>
    <property type="molecule type" value="Genomic_DNA"/>
</dbReference>
<feature type="domain" description="Zinc-ribbon 15" evidence="1">
    <location>
        <begin position="24"/>
        <end position="110"/>
    </location>
</feature>
<dbReference type="PANTHER" id="PTHR36718">
    <property type="entry name" value="OS05G0435400 PROTEIN"/>
    <property type="match status" value="1"/>
</dbReference>
<evidence type="ECO:0000313" key="3">
    <source>
        <dbReference type="Proteomes" id="UP000236333"/>
    </source>
</evidence>
<dbReference type="PANTHER" id="PTHR36718:SF1">
    <property type="entry name" value="DOUBLE ZINC RIBBON PROTEIN MJ0416"/>
    <property type="match status" value="1"/>
</dbReference>
<dbReference type="Proteomes" id="UP000236333">
    <property type="component" value="Unassembled WGS sequence"/>
</dbReference>
<dbReference type="AlphaFoldDB" id="A0A2J8A9W9"/>
<dbReference type="Pfam" id="PF17032">
    <property type="entry name" value="Zn_ribbon_15"/>
    <property type="match status" value="1"/>
</dbReference>
<keyword evidence="3" id="KW-1185">Reference proteome</keyword>
<dbReference type="OrthoDB" id="1850117at2759"/>
<organism evidence="2 3">
    <name type="scientific">Tetrabaena socialis</name>
    <dbReference type="NCBI Taxonomy" id="47790"/>
    <lineage>
        <taxon>Eukaryota</taxon>
        <taxon>Viridiplantae</taxon>
        <taxon>Chlorophyta</taxon>
        <taxon>core chlorophytes</taxon>
        <taxon>Chlorophyceae</taxon>
        <taxon>CS clade</taxon>
        <taxon>Chlamydomonadales</taxon>
        <taxon>Tetrabaenaceae</taxon>
        <taxon>Tetrabaena</taxon>
    </lineage>
</organism>
<sequence length="115" mass="12415">MFFFFVGGVSPRLVVTRAHLPQPCAACGREALREERVDHVLSLFFLDIFTLSRGTPYLRCGACDWASTEPPQLWGQAPPPQLPRASAPTACCPVCARALQPGFAFCPFCGTSLGG</sequence>
<protein>
    <recommendedName>
        <fullName evidence="1">Zinc-ribbon 15 domain-containing protein</fullName>
    </recommendedName>
</protein>